<comment type="caution">
    <text evidence="2">The sequence shown here is derived from an EMBL/GenBank/DDBJ whole genome shotgun (WGS) entry which is preliminary data.</text>
</comment>
<name>A0A4Y2FDU0_ARAVE</name>
<accession>A0A4Y2FDU0</accession>
<feature type="region of interest" description="Disordered" evidence="1">
    <location>
        <begin position="1"/>
        <end position="27"/>
    </location>
</feature>
<evidence type="ECO:0000313" key="2">
    <source>
        <dbReference type="EMBL" id="GBM39532.1"/>
    </source>
</evidence>
<proteinExistence type="predicted"/>
<keyword evidence="3" id="KW-1185">Reference proteome</keyword>
<evidence type="ECO:0000256" key="1">
    <source>
        <dbReference type="SAM" id="MobiDB-lite"/>
    </source>
</evidence>
<dbReference type="AlphaFoldDB" id="A0A4Y2FDU0"/>
<evidence type="ECO:0000313" key="3">
    <source>
        <dbReference type="Proteomes" id="UP000499080"/>
    </source>
</evidence>
<organism evidence="2 3">
    <name type="scientific">Araneus ventricosus</name>
    <name type="common">Orbweaver spider</name>
    <name type="synonym">Epeira ventricosa</name>
    <dbReference type="NCBI Taxonomy" id="182803"/>
    <lineage>
        <taxon>Eukaryota</taxon>
        <taxon>Metazoa</taxon>
        <taxon>Ecdysozoa</taxon>
        <taxon>Arthropoda</taxon>
        <taxon>Chelicerata</taxon>
        <taxon>Arachnida</taxon>
        <taxon>Araneae</taxon>
        <taxon>Araneomorphae</taxon>
        <taxon>Entelegynae</taxon>
        <taxon>Araneoidea</taxon>
        <taxon>Araneidae</taxon>
        <taxon>Araneus</taxon>
    </lineage>
</organism>
<dbReference type="Proteomes" id="UP000499080">
    <property type="component" value="Unassembled WGS sequence"/>
</dbReference>
<dbReference type="EMBL" id="BGPR01095717">
    <property type="protein sequence ID" value="GBM39532.1"/>
    <property type="molecule type" value="Genomic_DNA"/>
</dbReference>
<feature type="compositionally biased region" description="Low complexity" evidence="1">
    <location>
        <begin position="1"/>
        <end position="18"/>
    </location>
</feature>
<reference evidence="2 3" key="1">
    <citation type="journal article" date="2019" name="Sci. Rep.">
        <title>Orb-weaving spider Araneus ventricosus genome elucidates the spidroin gene catalogue.</title>
        <authorList>
            <person name="Kono N."/>
            <person name="Nakamura H."/>
            <person name="Ohtoshi R."/>
            <person name="Moran D.A.P."/>
            <person name="Shinohara A."/>
            <person name="Yoshida Y."/>
            <person name="Fujiwara M."/>
            <person name="Mori M."/>
            <person name="Tomita M."/>
            <person name="Arakawa K."/>
        </authorList>
    </citation>
    <scope>NUCLEOTIDE SEQUENCE [LARGE SCALE GENOMIC DNA]</scope>
</reference>
<gene>
    <name evidence="2" type="ORF">AVEN_189387_1</name>
</gene>
<sequence>MGTQPLLGSGSADSSAGLPQEPGGQGTDAYRLRDGIAGFIAPSSTQFQGSGSEGSFMHGRPVQVSDSQSRTVRWSLFFGSVYCALRMGACPKFLSGQGNIGPSLSHQFFRSFSDAVGLREHLITAIRNKMLKSTDAVSPPLDYSQNSESQPPVHQWEPDFGMNVQELQLSHLGPRKMVNLPNLIPNLLFDSLKFLIDPNLVPHLDFHHPHKNLTVSKARRKEGIPSIFLLPLVSILPLQRWGW</sequence>
<protein>
    <submittedName>
        <fullName evidence="2">Uncharacterized protein</fullName>
    </submittedName>
</protein>